<gene>
    <name evidence="2" type="ORF">DERYTH_LOCUS26370</name>
</gene>
<dbReference type="InterPro" id="IPR006797">
    <property type="entry name" value="PRELI/MSF1_dom"/>
</dbReference>
<dbReference type="AlphaFoldDB" id="A0A9N9PHI1"/>
<feature type="non-terminal residue" evidence="2">
    <location>
        <position position="65"/>
    </location>
</feature>
<dbReference type="EMBL" id="CAJVPY010054666">
    <property type="protein sequence ID" value="CAG8816999.1"/>
    <property type="molecule type" value="Genomic_DNA"/>
</dbReference>
<organism evidence="2 3">
    <name type="scientific">Dentiscutata erythropus</name>
    <dbReference type="NCBI Taxonomy" id="1348616"/>
    <lineage>
        <taxon>Eukaryota</taxon>
        <taxon>Fungi</taxon>
        <taxon>Fungi incertae sedis</taxon>
        <taxon>Mucoromycota</taxon>
        <taxon>Glomeromycotina</taxon>
        <taxon>Glomeromycetes</taxon>
        <taxon>Diversisporales</taxon>
        <taxon>Gigasporaceae</taxon>
        <taxon>Dentiscutata</taxon>
    </lineage>
</organism>
<evidence type="ECO:0000313" key="2">
    <source>
        <dbReference type="EMBL" id="CAG8816999.1"/>
    </source>
</evidence>
<protein>
    <submittedName>
        <fullName evidence="2">27670_t:CDS:1</fullName>
    </submittedName>
</protein>
<name>A0A9N9PHI1_9GLOM</name>
<keyword evidence="3" id="KW-1185">Reference proteome</keyword>
<comment type="caution">
    <text evidence="2">The sequence shown here is derived from an EMBL/GenBank/DDBJ whole genome shotgun (WGS) entry which is preliminary data.</text>
</comment>
<dbReference type="Proteomes" id="UP000789405">
    <property type="component" value="Unassembled WGS sequence"/>
</dbReference>
<evidence type="ECO:0000259" key="1">
    <source>
        <dbReference type="PROSITE" id="PS50904"/>
    </source>
</evidence>
<reference evidence="2" key="1">
    <citation type="submission" date="2021-06" db="EMBL/GenBank/DDBJ databases">
        <authorList>
            <person name="Kallberg Y."/>
            <person name="Tangrot J."/>
            <person name="Rosling A."/>
        </authorList>
    </citation>
    <scope>NUCLEOTIDE SEQUENCE</scope>
    <source>
        <strain evidence="2">MA453B</strain>
    </source>
</reference>
<sequence>MSYGEIGNEIYIRVFQEYFNKYPNPPSDEHKIKLQEKLKEFDQKIEEYLNGNLTTKRTSIQEEKR</sequence>
<feature type="domain" description="PRELI/MSF1" evidence="1">
    <location>
        <begin position="1"/>
        <end position="65"/>
    </location>
</feature>
<proteinExistence type="predicted"/>
<accession>A0A9N9PHI1</accession>
<dbReference type="PROSITE" id="PS50904">
    <property type="entry name" value="PRELI_MSF1"/>
    <property type="match status" value="1"/>
</dbReference>
<evidence type="ECO:0000313" key="3">
    <source>
        <dbReference type="Proteomes" id="UP000789405"/>
    </source>
</evidence>